<dbReference type="SFLD" id="SFLDG01386">
    <property type="entry name" value="main_SPASM_domain-containing"/>
    <property type="match status" value="1"/>
</dbReference>
<organism evidence="7 8">
    <name type="scientific">Finegoldia magna</name>
    <name type="common">Peptostreptococcus magnus</name>
    <dbReference type="NCBI Taxonomy" id="1260"/>
    <lineage>
        <taxon>Bacteria</taxon>
        <taxon>Bacillati</taxon>
        <taxon>Bacillota</taxon>
        <taxon>Tissierellia</taxon>
        <taxon>Tissierellales</taxon>
        <taxon>Peptoniphilaceae</taxon>
        <taxon>Finegoldia</taxon>
    </lineage>
</organism>
<dbReference type="InterPro" id="IPR058240">
    <property type="entry name" value="rSAM_sf"/>
</dbReference>
<dbReference type="Proteomes" id="UP000215413">
    <property type="component" value="Unassembled WGS sequence"/>
</dbReference>
<keyword evidence="4" id="KW-0408">Iron</keyword>
<keyword evidence="3" id="KW-0479">Metal-binding</keyword>
<dbReference type="Gene3D" id="3.20.20.70">
    <property type="entry name" value="Aldolase class I"/>
    <property type="match status" value="1"/>
</dbReference>
<dbReference type="GO" id="GO:0051536">
    <property type="term" value="F:iron-sulfur cluster binding"/>
    <property type="evidence" value="ECO:0007669"/>
    <property type="project" value="UniProtKB-KW"/>
</dbReference>
<evidence type="ECO:0000313" key="8">
    <source>
        <dbReference type="Proteomes" id="UP000215413"/>
    </source>
</evidence>
<dbReference type="EMBL" id="NDYC01000050">
    <property type="protein sequence ID" value="OXZ26348.1"/>
    <property type="molecule type" value="Genomic_DNA"/>
</dbReference>
<proteinExistence type="predicted"/>
<gene>
    <name evidence="7" type="ORF">B9N49_09595</name>
</gene>
<name>A0A233V1U4_FINMA</name>
<comment type="caution">
    <text evidence="7">The sequence shown here is derived from an EMBL/GenBank/DDBJ whole genome shotgun (WGS) entry which is preliminary data.</text>
</comment>
<sequence length="447" mass="52093">MITSGFIKLKHNNNKYIFDYDNVSIIRIDDKVEKFLNLMQKYEWEELENKSSMYMTKQEYRKLIESMKSMGFLREAEFEGKQHYDSSNKISSITLMLIQGCNLACKYCFGDEGRYNHTGFMDSDTAKQSIDFLIENTNSDKLNIIFFGGEPLLRFDLIKEIVNYCKIKESTNKLKFHFSMTTNGTLLNKEVNEFIIENKINTMISIDGDLNDNSDRVYQNGNQAYNDIIENTLYLRNKGLLSARATITPRNLDMVRVFEHLNTLNFKNIPISAADNSLGTLEYKRYIDENINLINQFKDYIKNGEIDKAKKVKILFRALKQIHFSKKQNYPCGAAFNSVAIDIDGNIYPCHRFVSYDHYNIGNVYSNCMQTSNFIKKIFNDNSKLTECSSCFAKHFCRCGCPYENYENTGILNRPSSRQCYLNKVIFMKLLYLYIDLSDSEIEALFE</sequence>
<accession>A0A233V1U4</accession>
<dbReference type="InterPro" id="IPR023867">
    <property type="entry name" value="Sulphatase_maturase_rSAM"/>
</dbReference>
<dbReference type="InterPro" id="IPR013785">
    <property type="entry name" value="Aldolase_TIM"/>
</dbReference>
<dbReference type="SFLD" id="SFLDS00029">
    <property type="entry name" value="Radical_SAM"/>
    <property type="match status" value="1"/>
</dbReference>
<dbReference type="PANTHER" id="PTHR43273">
    <property type="entry name" value="ANAEROBIC SULFATASE-MATURATING ENZYME HOMOLOG ASLB-RELATED"/>
    <property type="match status" value="1"/>
</dbReference>
<dbReference type="PANTHER" id="PTHR43273:SF8">
    <property type="entry name" value="RADICAL SAM DOMAIN PROTEIN"/>
    <property type="match status" value="1"/>
</dbReference>
<dbReference type="Pfam" id="PF04055">
    <property type="entry name" value="Radical_SAM"/>
    <property type="match status" value="1"/>
</dbReference>
<keyword evidence="5" id="KW-0411">Iron-sulfur</keyword>
<evidence type="ECO:0000256" key="5">
    <source>
        <dbReference type="ARBA" id="ARBA00023014"/>
    </source>
</evidence>
<dbReference type="SUPFAM" id="SSF102114">
    <property type="entry name" value="Radical SAM enzymes"/>
    <property type="match status" value="1"/>
</dbReference>
<protein>
    <submittedName>
        <fullName evidence="7">Radical SAM domain-containing protein</fullName>
    </submittedName>
</protein>
<dbReference type="NCBIfam" id="TIGR04085">
    <property type="entry name" value="rSAM_more_4Fe4S"/>
    <property type="match status" value="1"/>
</dbReference>
<dbReference type="SFLD" id="SFLDG01384">
    <property type="entry name" value="thioether_bond_formation_requi"/>
    <property type="match status" value="1"/>
</dbReference>
<dbReference type="GO" id="GO:0016491">
    <property type="term" value="F:oxidoreductase activity"/>
    <property type="evidence" value="ECO:0007669"/>
    <property type="project" value="InterPro"/>
</dbReference>
<evidence type="ECO:0000256" key="4">
    <source>
        <dbReference type="ARBA" id="ARBA00023004"/>
    </source>
</evidence>
<comment type="cofactor">
    <cofactor evidence="1">
        <name>[4Fe-4S] cluster</name>
        <dbReference type="ChEBI" id="CHEBI:49883"/>
    </cofactor>
</comment>
<evidence type="ECO:0000313" key="7">
    <source>
        <dbReference type="EMBL" id="OXZ26348.1"/>
    </source>
</evidence>
<evidence type="ECO:0000259" key="6">
    <source>
        <dbReference type="Pfam" id="PF04055"/>
    </source>
</evidence>
<dbReference type="NCBIfam" id="NF047865">
    <property type="entry name" value="rSAM_PapB"/>
    <property type="match status" value="1"/>
</dbReference>
<feature type="domain" description="Radical SAM core" evidence="6">
    <location>
        <begin position="97"/>
        <end position="241"/>
    </location>
</feature>
<dbReference type="GO" id="GO:0046872">
    <property type="term" value="F:metal ion binding"/>
    <property type="evidence" value="ECO:0007669"/>
    <property type="project" value="UniProtKB-KW"/>
</dbReference>
<reference evidence="8" key="1">
    <citation type="submission" date="2017-04" db="EMBL/GenBank/DDBJ databases">
        <title>Finegoldia magna isolated from orthopedic joint implant-associated infections.</title>
        <authorList>
            <person name="Bjorklund S."/>
            <person name="Bruggemann H."/>
            <person name="Jensen A."/>
            <person name="Hellmark B."/>
            <person name="Soderquist B."/>
        </authorList>
    </citation>
    <scope>NUCLEOTIDE SEQUENCE [LARGE SCALE GENOMIC DNA]</scope>
    <source>
        <strain evidence="8">CCUG 54800</strain>
    </source>
</reference>
<evidence type="ECO:0000256" key="3">
    <source>
        <dbReference type="ARBA" id="ARBA00022723"/>
    </source>
</evidence>
<dbReference type="AlphaFoldDB" id="A0A233V1U4"/>
<dbReference type="SFLD" id="SFLDG01067">
    <property type="entry name" value="SPASM/twitch_domain_containing"/>
    <property type="match status" value="1"/>
</dbReference>
<dbReference type="CDD" id="cd01335">
    <property type="entry name" value="Radical_SAM"/>
    <property type="match status" value="1"/>
</dbReference>
<keyword evidence="2" id="KW-0949">S-adenosyl-L-methionine</keyword>
<evidence type="ECO:0000256" key="1">
    <source>
        <dbReference type="ARBA" id="ARBA00001966"/>
    </source>
</evidence>
<dbReference type="InterPro" id="IPR007197">
    <property type="entry name" value="rSAM"/>
</dbReference>
<dbReference type="RefSeq" id="WP_094206530.1">
    <property type="nucleotide sequence ID" value="NZ_NDYC01000050.1"/>
</dbReference>
<dbReference type="InterPro" id="IPR023885">
    <property type="entry name" value="4Fe4S-binding_SPASM_dom"/>
</dbReference>
<evidence type="ECO:0000256" key="2">
    <source>
        <dbReference type="ARBA" id="ARBA00022691"/>
    </source>
</evidence>